<dbReference type="RefSeq" id="WP_184951026.1">
    <property type="nucleotide sequence ID" value="NZ_BOMC01000079.1"/>
</dbReference>
<proteinExistence type="predicted"/>
<dbReference type="Proteomes" id="UP000542742">
    <property type="component" value="Unassembled WGS sequence"/>
</dbReference>
<dbReference type="EMBL" id="JACHMF010000001">
    <property type="protein sequence ID" value="MBB4692295.1"/>
    <property type="molecule type" value="Genomic_DNA"/>
</dbReference>
<evidence type="ECO:0000313" key="2">
    <source>
        <dbReference type="EMBL" id="MBB4692295.1"/>
    </source>
</evidence>
<dbReference type="AlphaFoldDB" id="A0A7W7CPE1"/>
<evidence type="ECO:0000256" key="1">
    <source>
        <dbReference type="SAM" id="MobiDB-lite"/>
    </source>
</evidence>
<accession>A0A7W7CPE1</accession>
<keyword evidence="3" id="KW-1185">Reference proteome</keyword>
<sequence>MKFALETLPDAIAAHAETWARAAMTWHTRPVSSHHGGRIPPGAIQAGWGPPSS</sequence>
<reference evidence="2 3" key="1">
    <citation type="submission" date="2020-08" db="EMBL/GenBank/DDBJ databases">
        <title>Sequencing the genomes of 1000 actinobacteria strains.</title>
        <authorList>
            <person name="Klenk H.-P."/>
        </authorList>
    </citation>
    <scope>NUCLEOTIDE SEQUENCE [LARGE SCALE GENOMIC DNA]</scope>
    <source>
        <strain evidence="2 3">DSM 45518</strain>
    </source>
</reference>
<evidence type="ECO:0000313" key="3">
    <source>
        <dbReference type="Proteomes" id="UP000542742"/>
    </source>
</evidence>
<protein>
    <submittedName>
        <fullName evidence="2">Uncharacterized protein</fullName>
    </submittedName>
</protein>
<comment type="caution">
    <text evidence="2">The sequence shown here is derived from an EMBL/GenBank/DDBJ whole genome shotgun (WGS) entry which is preliminary data.</text>
</comment>
<feature type="region of interest" description="Disordered" evidence="1">
    <location>
        <begin position="30"/>
        <end position="53"/>
    </location>
</feature>
<name>A0A7W7CPE1_9ACTN</name>
<gene>
    <name evidence="2" type="ORF">BKA14_002443</name>
</gene>
<organism evidence="2 3">
    <name type="scientific">Paractinoplanes abujensis</name>
    <dbReference type="NCBI Taxonomy" id="882441"/>
    <lineage>
        <taxon>Bacteria</taxon>
        <taxon>Bacillati</taxon>
        <taxon>Actinomycetota</taxon>
        <taxon>Actinomycetes</taxon>
        <taxon>Micromonosporales</taxon>
        <taxon>Micromonosporaceae</taxon>
        <taxon>Paractinoplanes</taxon>
    </lineage>
</organism>